<dbReference type="EMBL" id="CAJVPT010001418">
    <property type="protein sequence ID" value="CAG8462067.1"/>
    <property type="molecule type" value="Genomic_DNA"/>
</dbReference>
<proteinExistence type="predicted"/>
<dbReference type="Proteomes" id="UP000789525">
    <property type="component" value="Unassembled WGS sequence"/>
</dbReference>
<accession>A0ACA9KA22</accession>
<evidence type="ECO:0000313" key="1">
    <source>
        <dbReference type="EMBL" id="CAG8462067.1"/>
    </source>
</evidence>
<protein>
    <submittedName>
        <fullName evidence="1">9908_t:CDS:1</fullName>
    </submittedName>
</protein>
<organism evidence="1 2">
    <name type="scientific">Acaulospora colombiana</name>
    <dbReference type="NCBI Taxonomy" id="27376"/>
    <lineage>
        <taxon>Eukaryota</taxon>
        <taxon>Fungi</taxon>
        <taxon>Fungi incertae sedis</taxon>
        <taxon>Mucoromycota</taxon>
        <taxon>Glomeromycotina</taxon>
        <taxon>Glomeromycetes</taxon>
        <taxon>Diversisporales</taxon>
        <taxon>Acaulosporaceae</taxon>
        <taxon>Acaulospora</taxon>
    </lineage>
</organism>
<name>A0ACA9KA22_9GLOM</name>
<keyword evidence="2" id="KW-1185">Reference proteome</keyword>
<evidence type="ECO:0000313" key="2">
    <source>
        <dbReference type="Proteomes" id="UP000789525"/>
    </source>
</evidence>
<comment type="caution">
    <text evidence="1">The sequence shown here is derived from an EMBL/GenBank/DDBJ whole genome shotgun (WGS) entry which is preliminary data.</text>
</comment>
<reference evidence="1" key="1">
    <citation type="submission" date="2021-06" db="EMBL/GenBank/DDBJ databases">
        <authorList>
            <person name="Kallberg Y."/>
            <person name="Tangrot J."/>
            <person name="Rosling A."/>
        </authorList>
    </citation>
    <scope>NUCLEOTIDE SEQUENCE</scope>
    <source>
        <strain evidence="1">CL356</strain>
    </source>
</reference>
<sequence length="75" mass="7960">MSATTKFIIFGVIALVALVVGVTTLTSGDFIAYIVGEAACGALADINRGAGNMANRMERGEERAISNMEQAYFRN</sequence>
<gene>
    <name evidence="1" type="ORF">ACOLOM_LOCUS1212</name>
</gene>